<evidence type="ECO:0000313" key="3">
    <source>
        <dbReference type="Proteomes" id="UP000199398"/>
    </source>
</evidence>
<organism evidence="2 3">
    <name type="scientific">Saccharopolyspora antimicrobica</name>
    <dbReference type="NCBI Taxonomy" id="455193"/>
    <lineage>
        <taxon>Bacteria</taxon>
        <taxon>Bacillati</taxon>
        <taxon>Actinomycetota</taxon>
        <taxon>Actinomycetes</taxon>
        <taxon>Pseudonocardiales</taxon>
        <taxon>Pseudonocardiaceae</taxon>
        <taxon>Saccharopolyspora</taxon>
    </lineage>
</organism>
<dbReference type="AlphaFoldDB" id="A0A1I4X0T1"/>
<dbReference type="EMBL" id="FOUP01000003">
    <property type="protein sequence ID" value="SFN18839.1"/>
    <property type="molecule type" value="Genomic_DNA"/>
</dbReference>
<accession>A0A1I4X0T1</accession>
<evidence type="ECO:0000313" key="1">
    <source>
        <dbReference type="EMBL" id="RKT84222.1"/>
    </source>
</evidence>
<protein>
    <submittedName>
        <fullName evidence="2">Uncharacterized protein</fullName>
    </submittedName>
</protein>
<gene>
    <name evidence="1" type="ORF">ATL45_2532</name>
    <name evidence="2" type="ORF">SAMN05421805_103148</name>
</gene>
<dbReference type="STRING" id="455193.SAMN05421805_103148"/>
<evidence type="ECO:0000313" key="2">
    <source>
        <dbReference type="EMBL" id="SFN18839.1"/>
    </source>
</evidence>
<dbReference type="RefSeq" id="WP_170210223.1">
    <property type="nucleotide sequence ID" value="NZ_FOUP01000003.1"/>
</dbReference>
<sequence length="57" mass="6435">MTASCGAERHWLIVVWESDTELIVVVCIRCGHRLLSAHESQGSFVWEYMRANNNGGD</sequence>
<proteinExistence type="predicted"/>
<dbReference type="Proteomes" id="UP000199398">
    <property type="component" value="Unassembled WGS sequence"/>
</dbReference>
<keyword evidence="4" id="KW-1185">Reference proteome</keyword>
<name>A0A1I4X0T1_9PSEU</name>
<reference evidence="1 4" key="2">
    <citation type="submission" date="2018-10" db="EMBL/GenBank/DDBJ databases">
        <title>Sequencing the genomes of 1000 actinobacteria strains.</title>
        <authorList>
            <person name="Klenk H.-P."/>
        </authorList>
    </citation>
    <scope>NUCLEOTIDE SEQUENCE [LARGE SCALE GENOMIC DNA]</scope>
    <source>
        <strain evidence="1 4">DSM 45119</strain>
    </source>
</reference>
<evidence type="ECO:0000313" key="4">
    <source>
        <dbReference type="Proteomes" id="UP000270697"/>
    </source>
</evidence>
<dbReference type="Proteomes" id="UP000270697">
    <property type="component" value="Unassembled WGS sequence"/>
</dbReference>
<reference evidence="2 3" key="1">
    <citation type="submission" date="2016-10" db="EMBL/GenBank/DDBJ databases">
        <authorList>
            <person name="de Groot N.N."/>
        </authorList>
    </citation>
    <scope>NUCLEOTIDE SEQUENCE [LARGE SCALE GENOMIC DNA]</scope>
    <source>
        <strain evidence="2 3">CPCC 201259</strain>
    </source>
</reference>
<dbReference type="EMBL" id="RBXX01000002">
    <property type="protein sequence ID" value="RKT84222.1"/>
    <property type="molecule type" value="Genomic_DNA"/>
</dbReference>